<proteinExistence type="predicted"/>
<keyword evidence="3" id="KW-1185">Reference proteome</keyword>
<comment type="caution">
    <text evidence="2">The sequence shown here is derived from an EMBL/GenBank/DDBJ whole genome shotgun (WGS) entry which is preliminary data.</text>
</comment>
<feature type="region of interest" description="Disordered" evidence="1">
    <location>
        <begin position="1"/>
        <end position="34"/>
    </location>
</feature>
<evidence type="ECO:0000313" key="3">
    <source>
        <dbReference type="Proteomes" id="UP000239895"/>
    </source>
</evidence>
<accession>A0ABX5ECD7</accession>
<feature type="compositionally biased region" description="Basic and acidic residues" evidence="1">
    <location>
        <begin position="1"/>
        <end position="11"/>
    </location>
</feature>
<name>A0ABX5ECD7_9MICO</name>
<evidence type="ECO:0000313" key="2">
    <source>
        <dbReference type="EMBL" id="PRZ04488.1"/>
    </source>
</evidence>
<dbReference type="EMBL" id="PVTX01000010">
    <property type="protein sequence ID" value="PRZ04488.1"/>
    <property type="molecule type" value="Genomic_DNA"/>
</dbReference>
<protein>
    <submittedName>
        <fullName evidence="2">Uncharacterized protein</fullName>
    </submittedName>
</protein>
<evidence type="ECO:0000256" key="1">
    <source>
        <dbReference type="SAM" id="MobiDB-lite"/>
    </source>
</evidence>
<reference evidence="2 3" key="1">
    <citation type="submission" date="2018-03" db="EMBL/GenBank/DDBJ databases">
        <title>Comparative analysis of microorganisms from saline springs in Andes Mountain Range, Colombia.</title>
        <authorList>
            <person name="Rubin E."/>
        </authorList>
    </citation>
    <scope>NUCLEOTIDE SEQUENCE [LARGE SCALE GENOMIC DNA]</scope>
    <source>
        <strain evidence="2 3">CG 23</strain>
    </source>
</reference>
<dbReference type="RefSeq" id="WP_106269262.1">
    <property type="nucleotide sequence ID" value="NZ_PVTX01000010.1"/>
</dbReference>
<sequence>MTDDGRTRPDQRWNPGARYRGPMPARRPTSAAADVQPLVGRLRRGPARRTAVFDRDVWRPATAGVRPQVAEALSAAAERYRRGAVSTSGLVRAVGHALAS</sequence>
<organism evidence="2 3">
    <name type="scientific">Isoptericola halotolerans</name>
    <dbReference type="NCBI Taxonomy" id="300560"/>
    <lineage>
        <taxon>Bacteria</taxon>
        <taxon>Bacillati</taxon>
        <taxon>Actinomycetota</taxon>
        <taxon>Actinomycetes</taxon>
        <taxon>Micrococcales</taxon>
        <taxon>Promicromonosporaceae</taxon>
        <taxon>Isoptericola</taxon>
    </lineage>
</organism>
<gene>
    <name evidence="2" type="ORF">BCL65_110150</name>
</gene>
<dbReference type="Proteomes" id="UP000239895">
    <property type="component" value="Unassembled WGS sequence"/>
</dbReference>